<protein>
    <recommendedName>
        <fullName evidence="10">T2SS protein K first SAM-like domain-containing protein</fullName>
    </recommendedName>
</protein>
<evidence type="ECO:0000256" key="7">
    <source>
        <dbReference type="ARBA" id="ARBA00022927"/>
    </source>
</evidence>
<organism evidence="11">
    <name type="scientific">hydrothermal vent metagenome</name>
    <dbReference type="NCBI Taxonomy" id="652676"/>
    <lineage>
        <taxon>unclassified sequences</taxon>
        <taxon>metagenomes</taxon>
        <taxon>ecological metagenomes</taxon>
    </lineage>
</organism>
<dbReference type="InterPro" id="IPR049031">
    <property type="entry name" value="T2SSK_SAM-like_1st"/>
</dbReference>
<evidence type="ECO:0000256" key="8">
    <source>
        <dbReference type="ARBA" id="ARBA00022989"/>
    </source>
</evidence>
<dbReference type="InterPro" id="IPR038072">
    <property type="entry name" value="GspK_central_sf"/>
</dbReference>
<keyword evidence="7" id="KW-0653">Protein transport</keyword>
<feature type="domain" description="T2SS protein K first SAM-like" evidence="10">
    <location>
        <begin position="83"/>
        <end position="183"/>
    </location>
</feature>
<keyword evidence="9" id="KW-0472">Membrane</keyword>
<evidence type="ECO:0000256" key="3">
    <source>
        <dbReference type="ARBA" id="ARBA00022448"/>
    </source>
</evidence>
<dbReference type="PANTHER" id="PTHR38831">
    <property type="entry name" value="TYPE II SECRETION SYSTEM PROTEIN K"/>
    <property type="match status" value="1"/>
</dbReference>
<comment type="similarity">
    <text evidence="2">Belongs to the GSP K family.</text>
</comment>
<keyword evidence="3" id="KW-0813">Transport</keyword>
<evidence type="ECO:0000256" key="6">
    <source>
        <dbReference type="ARBA" id="ARBA00022692"/>
    </source>
</evidence>
<keyword evidence="5" id="KW-0997">Cell inner membrane</keyword>
<dbReference type="GO" id="GO:0005886">
    <property type="term" value="C:plasma membrane"/>
    <property type="evidence" value="ECO:0007669"/>
    <property type="project" value="UniProtKB-SubCell"/>
</dbReference>
<evidence type="ECO:0000256" key="1">
    <source>
        <dbReference type="ARBA" id="ARBA00004533"/>
    </source>
</evidence>
<evidence type="ECO:0000256" key="9">
    <source>
        <dbReference type="ARBA" id="ARBA00023136"/>
    </source>
</evidence>
<comment type="subcellular location">
    <subcellularLocation>
        <location evidence="1">Cell inner membrane</location>
    </subcellularLocation>
</comment>
<evidence type="ECO:0000256" key="4">
    <source>
        <dbReference type="ARBA" id="ARBA00022475"/>
    </source>
</evidence>
<gene>
    <name evidence="11" type="ORF">MNBD_BACTEROID05-985</name>
</gene>
<accession>A0A3B0TPF2</accession>
<reference evidence="11" key="1">
    <citation type="submission" date="2018-06" db="EMBL/GenBank/DDBJ databases">
        <authorList>
            <person name="Zhirakovskaya E."/>
        </authorList>
    </citation>
    <scope>NUCLEOTIDE SEQUENCE</scope>
</reference>
<dbReference type="PANTHER" id="PTHR38831:SF2">
    <property type="entry name" value="TYPE II SECRETION SYSTEM PROTEIN K"/>
    <property type="match status" value="1"/>
</dbReference>
<evidence type="ECO:0000313" key="11">
    <source>
        <dbReference type="EMBL" id="VAW14109.1"/>
    </source>
</evidence>
<dbReference type="EMBL" id="UOEN01000204">
    <property type="protein sequence ID" value="VAW14109.1"/>
    <property type="molecule type" value="Genomic_DNA"/>
</dbReference>
<evidence type="ECO:0000256" key="5">
    <source>
        <dbReference type="ARBA" id="ARBA00022519"/>
    </source>
</evidence>
<feature type="non-terminal residue" evidence="11">
    <location>
        <position position="1"/>
    </location>
</feature>
<evidence type="ECO:0000256" key="2">
    <source>
        <dbReference type="ARBA" id="ARBA00007246"/>
    </source>
</evidence>
<evidence type="ECO:0000259" key="10">
    <source>
        <dbReference type="Pfam" id="PF21687"/>
    </source>
</evidence>
<dbReference type="Gene3D" id="1.10.40.60">
    <property type="entry name" value="EpsJ-like"/>
    <property type="match status" value="1"/>
</dbReference>
<sequence length="307" mass="34428">TLAFCGIPLDSTQTAEEMFKEHSLEEGFFNVLYEQELIQSSGEIQTVERGETQVGNQDIVVNRSLAVDAQKKNIYGFIDEERKLNINAITLQNYKVLVSLLKNLGVDSSKAEEISYSVVDWTDADSDLASESNDAEDEYYLSLEKPYRCKNLMFDSLEELLLVKGMDKDVFDKAKDLLTVFPKDISLKVNFDTASDRVLKALALSVSGASTNTTEEDAVSLVDKMILYRNGSDGVMATADDLQIDSTDMGLNSKEKVLLLVMNQFRVKKSNYFNIKVEGSGGLRDIVTTIEAVVQRDEMKILAWKRY</sequence>
<dbReference type="GO" id="GO:0009306">
    <property type="term" value="P:protein secretion"/>
    <property type="evidence" value="ECO:0007669"/>
    <property type="project" value="InterPro"/>
</dbReference>
<keyword evidence="6" id="KW-0812">Transmembrane</keyword>
<dbReference type="AlphaFoldDB" id="A0A3B0TPF2"/>
<keyword evidence="8" id="KW-1133">Transmembrane helix</keyword>
<keyword evidence="4" id="KW-1003">Cell membrane</keyword>
<name>A0A3B0TPF2_9ZZZZ</name>
<dbReference type="InterPro" id="IPR005628">
    <property type="entry name" value="GspK"/>
</dbReference>
<dbReference type="Pfam" id="PF21687">
    <property type="entry name" value="T2SSK_1st"/>
    <property type="match status" value="1"/>
</dbReference>
<proteinExistence type="inferred from homology"/>
<dbReference type="SUPFAM" id="SSF158544">
    <property type="entry name" value="GspK insert domain-like"/>
    <property type="match status" value="1"/>
</dbReference>